<organism evidence="8 9">
    <name type="scientific">Streptomyces caledonius</name>
    <dbReference type="NCBI Taxonomy" id="3134107"/>
    <lineage>
        <taxon>Bacteria</taxon>
        <taxon>Bacillati</taxon>
        <taxon>Actinomycetota</taxon>
        <taxon>Actinomycetes</taxon>
        <taxon>Kitasatosporales</taxon>
        <taxon>Streptomycetaceae</taxon>
        <taxon>Streptomyces</taxon>
    </lineage>
</organism>
<dbReference type="PROSITE" id="PS50850">
    <property type="entry name" value="MFS"/>
    <property type="match status" value="1"/>
</dbReference>
<feature type="transmembrane region" description="Helical" evidence="6">
    <location>
        <begin position="284"/>
        <end position="303"/>
    </location>
</feature>
<dbReference type="PANTHER" id="PTHR23513:SF6">
    <property type="entry name" value="MAJOR FACILITATOR SUPERFAMILY ASSOCIATED DOMAIN-CONTAINING PROTEIN"/>
    <property type="match status" value="1"/>
</dbReference>
<gene>
    <name evidence="8" type="ORF">WKI68_22760</name>
</gene>
<feature type="transmembrane region" description="Helical" evidence="6">
    <location>
        <begin position="145"/>
        <end position="167"/>
    </location>
</feature>
<comment type="caution">
    <text evidence="8">The sequence shown here is derived from an EMBL/GenBank/DDBJ whole genome shotgun (WGS) entry which is preliminary data.</text>
</comment>
<dbReference type="Proteomes" id="UP001382904">
    <property type="component" value="Unassembled WGS sequence"/>
</dbReference>
<feature type="transmembrane region" description="Helical" evidence="6">
    <location>
        <begin position="309"/>
        <end position="329"/>
    </location>
</feature>
<dbReference type="SUPFAM" id="SSF103473">
    <property type="entry name" value="MFS general substrate transporter"/>
    <property type="match status" value="1"/>
</dbReference>
<evidence type="ECO:0000259" key="7">
    <source>
        <dbReference type="PROSITE" id="PS50850"/>
    </source>
</evidence>
<dbReference type="PANTHER" id="PTHR23513">
    <property type="entry name" value="INTEGRAL MEMBRANE EFFLUX PROTEIN-RELATED"/>
    <property type="match status" value="1"/>
</dbReference>
<name>A0ABU8U6E4_9ACTN</name>
<keyword evidence="2" id="KW-1003">Cell membrane</keyword>
<comment type="subcellular location">
    <subcellularLocation>
        <location evidence="1">Cell membrane</location>
        <topology evidence="1">Multi-pass membrane protein</topology>
    </subcellularLocation>
</comment>
<dbReference type="InterPro" id="IPR020846">
    <property type="entry name" value="MFS_dom"/>
</dbReference>
<sequence>MSTIAPYRPNRAERLLIPATFITNLGNGIQLTAASYLVFSEENTMLAVSWLMIAVTIPQVALSLFFGKLADRFDRRTLAMISDLASAAAAIGLPIWLALGGDPSTVSYVASFVLSISAALFFPASNALIKERIPEARLAQFNGNAEIAIQGGTLASAALGGWVIVWVGTTSLFYFNAITFLLSAALLFFMGRRPADVVLSAPEAAAKAAAAAAAKLSGVRAPLARLAVLYIIGNIVIIVGNSIMLVLVIEGFKSNAGYLGIVDALFGIGALFAAWAFKKISSKATVLKTALIGYLAFAVLLSLESIHLYAMMAVIPFAAIAFCVARISARTALMSAAPEEKTGFVFGATNAFGLAAGTIAVVLISLLVDSTNVKNGFYALSALVVVIATLTVISLRKHDREVAAAEAAAAAEIVSEPVAETVTEPVAVAAPAEAVPAKV</sequence>
<protein>
    <submittedName>
        <fullName evidence="8">MFS transporter</fullName>
    </submittedName>
</protein>
<dbReference type="Gene3D" id="1.20.1250.20">
    <property type="entry name" value="MFS general substrate transporter like domains"/>
    <property type="match status" value="1"/>
</dbReference>
<feature type="transmembrane region" description="Helical" evidence="6">
    <location>
        <begin position="15"/>
        <end position="39"/>
    </location>
</feature>
<dbReference type="InterPro" id="IPR036259">
    <property type="entry name" value="MFS_trans_sf"/>
</dbReference>
<evidence type="ECO:0000256" key="6">
    <source>
        <dbReference type="SAM" id="Phobius"/>
    </source>
</evidence>
<feature type="transmembrane region" description="Helical" evidence="6">
    <location>
        <begin position="255"/>
        <end position="277"/>
    </location>
</feature>
<feature type="transmembrane region" description="Helical" evidence="6">
    <location>
        <begin position="341"/>
        <end position="364"/>
    </location>
</feature>
<dbReference type="CDD" id="cd06173">
    <property type="entry name" value="MFS_MefA_like"/>
    <property type="match status" value="1"/>
</dbReference>
<keyword evidence="9" id="KW-1185">Reference proteome</keyword>
<evidence type="ECO:0000256" key="5">
    <source>
        <dbReference type="ARBA" id="ARBA00023136"/>
    </source>
</evidence>
<accession>A0ABU8U6E4</accession>
<feature type="transmembrane region" description="Helical" evidence="6">
    <location>
        <begin position="376"/>
        <end position="395"/>
    </location>
</feature>
<proteinExistence type="predicted"/>
<evidence type="ECO:0000256" key="4">
    <source>
        <dbReference type="ARBA" id="ARBA00022989"/>
    </source>
</evidence>
<feature type="transmembrane region" description="Helical" evidence="6">
    <location>
        <begin position="78"/>
        <end position="99"/>
    </location>
</feature>
<dbReference type="EMBL" id="JBBKAM010000002">
    <property type="protein sequence ID" value="MEJ8643456.1"/>
    <property type="molecule type" value="Genomic_DNA"/>
</dbReference>
<reference evidence="8 9" key="1">
    <citation type="submission" date="2024-03" db="EMBL/GenBank/DDBJ databases">
        <title>Novel Streptomyces species of biotechnological and ecological value are a feature of Machair soil.</title>
        <authorList>
            <person name="Prole J.R."/>
            <person name="Goodfellow M."/>
            <person name="Allenby N."/>
            <person name="Ward A.C."/>
        </authorList>
    </citation>
    <scope>NUCLEOTIDE SEQUENCE [LARGE SCALE GENOMIC DNA]</scope>
    <source>
        <strain evidence="8 9">MS1.HAVA.3</strain>
    </source>
</reference>
<feature type="transmembrane region" description="Helical" evidence="6">
    <location>
        <begin position="105"/>
        <end position="124"/>
    </location>
</feature>
<keyword evidence="4 6" id="KW-1133">Transmembrane helix</keyword>
<evidence type="ECO:0000256" key="2">
    <source>
        <dbReference type="ARBA" id="ARBA00022475"/>
    </source>
</evidence>
<evidence type="ECO:0000313" key="8">
    <source>
        <dbReference type="EMBL" id="MEJ8643456.1"/>
    </source>
</evidence>
<evidence type="ECO:0000256" key="1">
    <source>
        <dbReference type="ARBA" id="ARBA00004651"/>
    </source>
</evidence>
<feature type="transmembrane region" description="Helical" evidence="6">
    <location>
        <begin position="45"/>
        <end position="66"/>
    </location>
</feature>
<evidence type="ECO:0000256" key="3">
    <source>
        <dbReference type="ARBA" id="ARBA00022692"/>
    </source>
</evidence>
<keyword evidence="3 6" id="KW-0812">Transmembrane</keyword>
<dbReference type="InterPro" id="IPR011701">
    <property type="entry name" value="MFS"/>
</dbReference>
<feature type="transmembrane region" description="Helical" evidence="6">
    <location>
        <begin position="173"/>
        <end position="190"/>
    </location>
</feature>
<feature type="transmembrane region" description="Helical" evidence="6">
    <location>
        <begin position="227"/>
        <end position="249"/>
    </location>
</feature>
<keyword evidence="5 6" id="KW-0472">Membrane</keyword>
<evidence type="ECO:0000313" key="9">
    <source>
        <dbReference type="Proteomes" id="UP001382904"/>
    </source>
</evidence>
<dbReference type="Pfam" id="PF07690">
    <property type="entry name" value="MFS_1"/>
    <property type="match status" value="1"/>
</dbReference>
<feature type="domain" description="Major facilitator superfamily (MFS) profile" evidence="7">
    <location>
        <begin position="1"/>
        <end position="400"/>
    </location>
</feature>